<evidence type="ECO:0000313" key="9">
    <source>
        <dbReference type="Proteomes" id="UP000001937"/>
    </source>
</evidence>
<sequence>MSRTACRWFVSFTVEVEREVPTGPSRRQRAAVTVGVDLGVRHLAVLSTGETVANPKPLARSLRKLRRDGPHKLTTRLATSHETIVVEDLPVAGMVRNRRLARAVSDTGMAEVRRQLAYKTLWYGSTLVVADRWYPSSKTCSGCGGRNPNLTLPDRIFTCPSCGLVADRDANAAVNLRHLVAASTSETINARGADRKTHPGGRVAVKREPGTAMAGKSVTRTTEVASGGKYGGTRRDTEGVPVGVKSFTRHGRARHVIPVAIALPGLP</sequence>
<evidence type="ECO:0000256" key="3">
    <source>
        <dbReference type="ARBA" id="ARBA00022578"/>
    </source>
</evidence>
<gene>
    <name evidence="8" type="ordered locus">Francci3_1966</name>
</gene>
<feature type="domain" description="Cas12f1-like TNB" evidence="7">
    <location>
        <begin position="111"/>
        <end position="176"/>
    </location>
</feature>
<accession>Q2JBK1</accession>
<dbReference type="STRING" id="106370.Francci3_1966"/>
<feature type="domain" description="Probable transposase IS891/IS1136/IS1341" evidence="6">
    <location>
        <begin position="12"/>
        <end position="67"/>
    </location>
</feature>
<dbReference type="GO" id="GO:0006310">
    <property type="term" value="P:DNA recombination"/>
    <property type="evidence" value="ECO:0007669"/>
    <property type="project" value="UniProtKB-KW"/>
</dbReference>
<dbReference type="NCBIfam" id="NF040570">
    <property type="entry name" value="guided_TnpB"/>
    <property type="match status" value="1"/>
</dbReference>
<dbReference type="InterPro" id="IPR051399">
    <property type="entry name" value="RNA-guided_DNA_endo/Transpos"/>
</dbReference>
<keyword evidence="5" id="KW-0233">DNA recombination</keyword>
<dbReference type="GO" id="GO:0032196">
    <property type="term" value="P:transposition"/>
    <property type="evidence" value="ECO:0007669"/>
    <property type="project" value="UniProtKB-KW"/>
</dbReference>
<dbReference type="InterPro" id="IPR001959">
    <property type="entry name" value="Transposase"/>
</dbReference>
<dbReference type="Pfam" id="PF07282">
    <property type="entry name" value="Cas12f1-like_TNB"/>
    <property type="match status" value="1"/>
</dbReference>
<keyword evidence="3" id="KW-0815">Transposition</keyword>
<proteinExistence type="inferred from homology"/>
<evidence type="ECO:0000256" key="5">
    <source>
        <dbReference type="ARBA" id="ARBA00023172"/>
    </source>
</evidence>
<comment type="similarity">
    <text evidence="2">In the N-terminal section; belongs to the transposase 2 family.</text>
</comment>
<dbReference type="Proteomes" id="UP000001937">
    <property type="component" value="Chromosome"/>
</dbReference>
<dbReference type="PANTHER" id="PTHR30405">
    <property type="entry name" value="TRANSPOSASE"/>
    <property type="match status" value="1"/>
</dbReference>
<evidence type="ECO:0000259" key="7">
    <source>
        <dbReference type="Pfam" id="PF07282"/>
    </source>
</evidence>
<dbReference type="InterPro" id="IPR010095">
    <property type="entry name" value="Cas12f1-like_TNB"/>
</dbReference>
<evidence type="ECO:0000259" key="6">
    <source>
        <dbReference type="Pfam" id="PF01385"/>
    </source>
</evidence>
<dbReference type="PhylomeDB" id="Q2JBK1"/>
<organism evidence="8 9">
    <name type="scientific">Frankia casuarinae (strain DSM 45818 / CECT 9043 / HFP020203 / CcI3)</name>
    <dbReference type="NCBI Taxonomy" id="106370"/>
    <lineage>
        <taxon>Bacteria</taxon>
        <taxon>Bacillati</taxon>
        <taxon>Actinomycetota</taxon>
        <taxon>Actinomycetes</taxon>
        <taxon>Frankiales</taxon>
        <taxon>Frankiaceae</taxon>
        <taxon>Frankia</taxon>
    </lineage>
</organism>
<evidence type="ECO:0000256" key="4">
    <source>
        <dbReference type="ARBA" id="ARBA00023125"/>
    </source>
</evidence>
<reference evidence="8 9" key="1">
    <citation type="journal article" date="2007" name="Genome Res.">
        <title>Genome characteristics of facultatively symbiotic Frankia sp. strains reflect host range and host plant biogeography.</title>
        <authorList>
            <person name="Normand P."/>
            <person name="Lapierre P."/>
            <person name="Tisa L.S."/>
            <person name="Gogarten J.P."/>
            <person name="Alloisio N."/>
            <person name="Bagnarol E."/>
            <person name="Bassi C.A."/>
            <person name="Berry A.M."/>
            <person name="Bickhart D.M."/>
            <person name="Choisne N."/>
            <person name="Couloux A."/>
            <person name="Cournoyer B."/>
            <person name="Cruveiller S."/>
            <person name="Daubin V."/>
            <person name="Demange N."/>
            <person name="Francino M.P."/>
            <person name="Goltsman E."/>
            <person name="Huang Y."/>
            <person name="Kopp O.R."/>
            <person name="Labarre L."/>
            <person name="Lapidus A."/>
            <person name="Lavire C."/>
            <person name="Marechal J."/>
            <person name="Martinez M."/>
            <person name="Mastronunzio J.E."/>
            <person name="Mullin B.C."/>
            <person name="Niemann J."/>
            <person name="Pujic P."/>
            <person name="Rawnsley T."/>
            <person name="Rouy Z."/>
            <person name="Schenowitz C."/>
            <person name="Sellstedt A."/>
            <person name="Tavares F."/>
            <person name="Tomkins J.P."/>
            <person name="Vallenet D."/>
            <person name="Valverde C."/>
            <person name="Wall L.G."/>
            <person name="Wang Y."/>
            <person name="Medigue C."/>
            <person name="Benson D.R."/>
        </authorList>
    </citation>
    <scope>NUCLEOTIDE SEQUENCE [LARGE SCALE GENOMIC DNA]</scope>
    <source>
        <strain evidence="9">DSM 45818 / CECT 9043 / CcI3</strain>
    </source>
</reference>
<dbReference type="eggNOG" id="COG0675">
    <property type="taxonomic scope" value="Bacteria"/>
</dbReference>
<dbReference type="GO" id="GO:0003677">
    <property type="term" value="F:DNA binding"/>
    <property type="evidence" value="ECO:0007669"/>
    <property type="project" value="UniProtKB-KW"/>
</dbReference>
<keyword evidence="9" id="KW-1185">Reference proteome</keyword>
<dbReference type="HOGENOM" id="CLU_032903_9_1_11"/>
<name>Q2JBK1_FRACC</name>
<dbReference type="NCBIfam" id="TIGR01766">
    <property type="entry name" value="IS200/IS605 family accessory protein TnpB-like domain"/>
    <property type="match status" value="1"/>
</dbReference>
<dbReference type="AlphaFoldDB" id="Q2JBK1"/>
<comment type="similarity">
    <text evidence="1">In the C-terminal section; belongs to the transposase 35 family.</text>
</comment>
<evidence type="ECO:0000256" key="1">
    <source>
        <dbReference type="ARBA" id="ARBA00008761"/>
    </source>
</evidence>
<keyword evidence="4" id="KW-0238">DNA-binding</keyword>
<dbReference type="Pfam" id="PF01385">
    <property type="entry name" value="OrfB_IS605"/>
    <property type="match status" value="1"/>
</dbReference>
<dbReference type="KEGG" id="fra:Francci3_1966"/>
<protein>
    <submittedName>
        <fullName evidence="8">Transposase, IS605 OrfB</fullName>
    </submittedName>
</protein>
<evidence type="ECO:0000256" key="2">
    <source>
        <dbReference type="ARBA" id="ARBA00011044"/>
    </source>
</evidence>
<dbReference type="PANTHER" id="PTHR30405:SF11">
    <property type="entry name" value="RNA-GUIDED DNA ENDONUCLEASE RV2885C-RELATED"/>
    <property type="match status" value="1"/>
</dbReference>
<evidence type="ECO:0000313" key="8">
    <source>
        <dbReference type="EMBL" id="ABD11341.1"/>
    </source>
</evidence>
<dbReference type="EMBL" id="CP000249">
    <property type="protein sequence ID" value="ABD11341.1"/>
    <property type="molecule type" value="Genomic_DNA"/>
</dbReference>